<dbReference type="PANTHER" id="PTHR47990">
    <property type="entry name" value="2-OXOGLUTARATE (2OG) AND FE(II)-DEPENDENT OXYGENASE SUPERFAMILY PROTEIN-RELATED"/>
    <property type="match status" value="1"/>
</dbReference>
<dbReference type="Pfam" id="PF03171">
    <property type="entry name" value="2OG-FeII_Oxy"/>
    <property type="match status" value="1"/>
</dbReference>
<dbReference type="Gene3D" id="2.60.120.330">
    <property type="entry name" value="B-lactam Antibiotic, Isopenicillin N Synthase, Chain"/>
    <property type="match status" value="1"/>
</dbReference>
<dbReference type="PRINTS" id="PR00682">
    <property type="entry name" value="IPNSYNTHASE"/>
</dbReference>
<organism evidence="4 5">
    <name type="scientific">Zasmidium cellare</name>
    <name type="common">Wine cellar mold</name>
    <name type="synonym">Racodium cellare</name>
    <dbReference type="NCBI Taxonomy" id="395010"/>
    <lineage>
        <taxon>Eukaryota</taxon>
        <taxon>Fungi</taxon>
        <taxon>Dikarya</taxon>
        <taxon>Ascomycota</taxon>
        <taxon>Pezizomycotina</taxon>
        <taxon>Dothideomycetes</taxon>
        <taxon>Dothideomycetidae</taxon>
        <taxon>Mycosphaerellales</taxon>
        <taxon>Mycosphaerellaceae</taxon>
        <taxon>Zasmidium</taxon>
    </lineage>
</organism>
<keyword evidence="2" id="KW-0560">Oxidoreductase</keyword>
<comment type="caution">
    <text evidence="4">The sequence shown here is derived from an EMBL/GenBank/DDBJ whole genome shotgun (WGS) entry which is preliminary data.</text>
</comment>
<keyword evidence="2" id="KW-0479">Metal-binding</keyword>
<evidence type="ECO:0000259" key="3">
    <source>
        <dbReference type="PROSITE" id="PS51471"/>
    </source>
</evidence>
<dbReference type="PROSITE" id="PS51471">
    <property type="entry name" value="FE2OG_OXY"/>
    <property type="match status" value="1"/>
</dbReference>
<reference evidence="4 5" key="1">
    <citation type="journal article" date="2023" name="G3 (Bethesda)">
        <title>A chromosome-level genome assembly of Zasmidium syzygii isolated from banana leaves.</title>
        <authorList>
            <person name="van Westerhoven A.C."/>
            <person name="Mehrabi R."/>
            <person name="Talebi R."/>
            <person name="Steentjes M.B.F."/>
            <person name="Corcolon B."/>
            <person name="Chong P.A."/>
            <person name="Kema G.H.J."/>
            <person name="Seidl M.F."/>
        </authorList>
    </citation>
    <scope>NUCLEOTIDE SEQUENCE [LARGE SCALE GENOMIC DNA]</scope>
    <source>
        <strain evidence="4 5">P124</strain>
    </source>
</reference>
<dbReference type="Pfam" id="PF14226">
    <property type="entry name" value="DIOX_N"/>
    <property type="match status" value="1"/>
</dbReference>
<dbReference type="InterPro" id="IPR050231">
    <property type="entry name" value="Iron_ascorbate_oxido_reductase"/>
</dbReference>
<dbReference type="InterPro" id="IPR026992">
    <property type="entry name" value="DIOX_N"/>
</dbReference>
<keyword evidence="2" id="KW-0408">Iron</keyword>
<feature type="domain" description="Fe2OG dioxygenase" evidence="3">
    <location>
        <begin position="189"/>
        <end position="299"/>
    </location>
</feature>
<evidence type="ECO:0000313" key="5">
    <source>
        <dbReference type="Proteomes" id="UP001305779"/>
    </source>
</evidence>
<sequence>MKPEAVSTAVSQDNLEIPLIDFSAFLSDDPATKKSTAQALLAGFQNAGFIYLQNHGISQSVVDNTFAESAKFFARPREEKDQLAWTTPEANRGYSQPGREKVTNADTADDIEKVRALEGADLKESIEIGKQGEPDLPNQWPTDPAGEVFKHQMVSFFDLCKELHFNVMRAIAVGLGIDEHWFDPYCDGGDNTLRLLHYPEVKSDVFKANQNTVRAGAHTDYGSVTFLFQDMAGGLQVLSPKGTFVDATPIEGTIVVNAGDLLARWSNDTIKSTKHRVVEPPTQSEVHPARYSIPYFCHPNHDSIIDAIPGTYSEANPRKYQPVNCGEHLVQRLKATY</sequence>
<dbReference type="SUPFAM" id="SSF51197">
    <property type="entry name" value="Clavaminate synthase-like"/>
    <property type="match status" value="1"/>
</dbReference>
<keyword evidence="5" id="KW-1185">Reference proteome</keyword>
<proteinExistence type="inferred from homology"/>
<evidence type="ECO:0000256" key="1">
    <source>
        <dbReference type="ARBA" id="ARBA00008056"/>
    </source>
</evidence>
<protein>
    <recommendedName>
        <fullName evidence="3">Fe2OG dioxygenase domain-containing protein</fullName>
    </recommendedName>
</protein>
<comment type="similarity">
    <text evidence="1 2">Belongs to the iron/ascorbate-dependent oxidoreductase family.</text>
</comment>
<dbReference type="InterPro" id="IPR044861">
    <property type="entry name" value="IPNS-like_FE2OG_OXY"/>
</dbReference>
<dbReference type="InterPro" id="IPR005123">
    <property type="entry name" value="Oxoglu/Fe-dep_dioxygenase_dom"/>
</dbReference>
<dbReference type="InterPro" id="IPR027443">
    <property type="entry name" value="IPNS-like_sf"/>
</dbReference>
<gene>
    <name evidence="4" type="ORF">PRZ48_007419</name>
</gene>
<evidence type="ECO:0000256" key="2">
    <source>
        <dbReference type="RuleBase" id="RU003682"/>
    </source>
</evidence>
<accession>A0ABR0EK25</accession>
<evidence type="ECO:0000313" key="4">
    <source>
        <dbReference type="EMBL" id="KAK4501610.1"/>
    </source>
</evidence>
<name>A0ABR0EK25_ZASCE</name>
<dbReference type="EMBL" id="JAXOVC010000005">
    <property type="protein sequence ID" value="KAK4501610.1"/>
    <property type="molecule type" value="Genomic_DNA"/>
</dbReference>
<dbReference type="Proteomes" id="UP001305779">
    <property type="component" value="Unassembled WGS sequence"/>
</dbReference>